<feature type="region of interest" description="Disordered" evidence="1">
    <location>
        <begin position="25"/>
        <end position="188"/>
    </location>
</feature>
<evidence type="ECO:0000313" key="2">
    <source>
        <dbReference type="EMBL" id="CAE7875684.1"/>
    </source>
</evidence>
<feature type="compositionally biased region" description="Polar residues" evidence="1">
    <location>
        <begin position="179"/>
        <end position="188"/>
    </location>
</feature>
<dbReference type="OrthoDB" id="447500at2759"/>
<proteinExistence type="predicted"/>
<feature type="compositionally biased region" description="Basic and acidic residues" evidence="1">
    <location>
        <begin position="46"/>
        <end position="84"/>
    </location>
</feature>
<dbReference type="Proteomes" id="UP000601435">
    <property type="component" value="Unassembled WGS sequence"/>
</dbReference>
<accession>A0A813ARA5</accession>
<organism evidence="2 3">
    <name type="scientific">Symbiodinium necroappetens</name>
    <dbReference type="NCBI Taxonomy" id="1628268"/>
    <lineage>
        <taxon>Eukaryota</taxon>
        <taxon>Sar</taxon>
        <taxon>Alveolata</taxon>
        <taxon>Dinophyceae</taxon>
        <taxon>Suessiales</taxon>
        <taxon>Symbiodiniaceae</taxon>
        <taxon>Symbiodinium</taxon>
    </lineage>
</organism>
<gene>
    <name evidence="2" type="ORF">SNEC2469_LOCUS28512</name>
</gene>
<feature type="compositionally biased region" description="Basic and acidic residues" evidence="1">
    <location>
        <begin position="93"/>
        <end position="110"/>
    </location>
</feature>
<protein>
    <submittedName>
        <fullName evidence="2">Uncharacterized protein</fullName>
    </submittedName>
</protein>
<sequence>MFTSAVTSAATSMSRVTNGVTNMFSRNDQYQEHSDLFNDSESWSIPDDRKNSSGERALDPWSRDEVAQVKAMLDSEIRKEKPAEVSEGWARQPSERSAEKKRNRRPRDETGGAFDFPQDWLTPTASPALRPAEPADIWASVGTSTSPQPAPAWPAAAPAKDLKLPTPKDRSAPGRSRAGTDSSAIRNRQTAPMAPAVQFDEAILAALAALPSQSLVDVLQCIS</sequence>
<keyword evidence="3" id="KW-1185">Reference proteome</keyword>
<dbReference type="AlphaFoldDB" id="A0A813ARA5"/>
<evidence type="ECO:0000256" key="1">
    <source>
        <dbReference type="SAM" id="MobiDB-lite"/>
    </source>
</evidence>
<reference evidence="2" key="1">
    <citation type="submission" date="2021-02" db="EMBL/GenBank/DDBJ databases">
        <authorList>
            <person name="Dougan E. K."/>
            <person name="Rhodes N."/>
            <person name="Thang M."/>
            <person name="Chan C."/>
        </authorList>
    </citation>
    <scope>NUCLEOTIDE SEQUENCE</scope>
</reference>
<comment type="caution">
    <text evidence="2">The sequence shown here is derived from an EMBL/GenBank/DDBJ whole genome shotgun (WGS) entry which is preliminary data.</text>
</comment>
<dbReference type="EMBL" id="CAJNJA010062142">
    <property type="protein sequence ID" value="CAE7875684.1"/>
    <property type="molecule type" value="Genomic_DNA"/>
</dbReference>
<evidence type="ECO:0000313" key="3">
    <source>
        <dbReference type="Proteomes" id="UP000601435"/>
    </source>
</evidence>
<feature type="compositionally biased region" description="Basic and acidic residues" evidence="1">
    <location>
        <begin position="160"/>
        <end position="172"/>
    </location>
</feature>
<name>A0A813ARA5_9DINO</name>